<feature type="chain" id="PRO_5027084678" description="Outer membrane beta-barrel protein" evidence="1">
    <location>
        <begin position="20"/>
        <end position="422"/>
    </location>
</feature>
<dbReference type="OrthoDB" id="1154683at2"/>
<dbReference type="EMBL" id="WACR01000002">
    <property type="protein sequence ID" value="KAB1065682.1"/>
    <property type="molecule type" value="Genomic_DNA"/>
</dbReference>
<name>A0A6N6M6Y7_9FLAO</name>
<protein>
    <recommendedName>
        <fullName evidence="4">Outer membrane beta-barrel protein</fullName>
    </recommendedName>
</protein>
<evidence type="ECO:0008006" key="4">
    <source>
        <dbReference type="Google" id="ProtNLM"/>
    </source>
</evidence>
<comment type="caution">
    <text evidence="2">The sequence shown here is derived from an EMBL/GenBank/DDBJ whole genome shotgun (WGS) entry which is preliminary data.</text>
</comment>
<organism evidence="2 3">
    <name type="scientific">Salibacter halophilus</name>
    <dbReference type="NCBI Taxonomy" id="1803916"/>
    <lineage>
        <taxon>Bacteria</taxon>
        <taxon>Pseudomonadati</taxon>
        <taxon>Bacteroidota</taxon>
        <taxon>Flavobacteriia</taxon>
        <taxon>Flavobacteriales</taxon>
        <taxon>Salibacteraceae</taxon>
        <taxon>Salibacter</taxon>
    </lineage>
</organism>
<dbReference type="AlphaFoldDB" id="A0A6N6M6Y7"/>
<dbReference type="RefSeq" id="WP_151166507.1">
    <property type="nucleotide sequence ID" value="NZ_WACR01000002.1"/>
</dbReference>
<reference evidence="2 3" key="1">
    <citation type="submission" date="2019-09" db="EMBL/GenBank/DDBJ databases">
        <title>Genomes of Cryomorphaceae.</title>
        <authorList>
            <person name="Bowman J.P."/>
        </authorList>
    </citation>
    <scope>NUCLEOTIDE SEQUENCE [LARGE SCALE GENOMIC DNA]</scope>
    <source>
        <strain evidence="2 3">KCTC 52047</strain>
    </source>
</reference>
<evidence type="ECO:0000313" key="3">
    <source>
        <dbReference type="Proteomes" id="UP000435357"/>
    </source>
</evidence>
<evidence type="ECO:0000256" key="1">
    <source>
        <dbReference type="SAM" id="SignalP"/>
    </source>
</evidence>
<evidence type="ECO:0000313" key="2">
    <source>
        <dbReference type="EMBL" id="KAB1065682.1"/>
    </source>
</evidence>
<feature type="signal peptide" evidence="1">
    <location>
        <begin position="1"/>
        <end position="19"/>
    </location>
</feature>
<sequence>MKTIILVLVGSLFCQFLTAQVYTEKQTRHRFAQLNFGADLATNVGGKSHYLTGGDQLNEFDFPLTHQPRLIIGGTHFWGHADFTISFPLLNSRFSKNDQDVYYRSGVETAFKFYPWRIENKSFRPYLGIALSTYQYEQDNKKRVWSDGPNLQVSRFPLLAGFTYNYGNQLFELGVSYNYDNTADYYLSEIERASVELSPFQLHLSYRYMLETTLSAEKSWESGKTQEVTQKLAERGDLNSFFVGAGFSSTFWLNESSYNKEAHPYIEKYPISNMPDFALGYYLHKPDLNFTLAYRGYESQTGSYGVDQNVSRNSLGLEVTKFLFDYHGFDPFIGPVVSYENLSFTERVRGVENHDIEDQKFAYGVTFGWDIRPNRIQSWILRTNLRWYPKLDLSVGSDQNISFDNLEFNFIQLIVFPERLLD</sequence>
<keyword evidence="1" id="KW-0732">Signal</keyword>
<accession>A0A6N6M6Y7</accession>
<keyword evidence="3" id="KW-1185">Reference proteome</keyword>
<proteinExistence type="predicted"/>
<dbReference type="Proteomes" id="UP000435357">
    <property type="component" value="Unassembled WGS sequence"/>
</dbReference>
<gene>
    <name evidence="2" type="ORF">F3059_03230</name>
</gene>